<evidence type="ECO:0000256" key="1">
    <source>
        <dbReference type="SAM" id="Phobius"/>
    </source>
</evidence>
<dbReference type="AlphaFoldDB" id="A0A0D2ZZ67"/>
<reference evidence="2" key="2">
    <citation type="submission" date="2015-06" db="UniProtKB">
        <authorList>
            <consortium name="EnsemblPlants"/>
        </authorList>
    </citation>
    <scope>IDENTIFICATION</scope>
</reference>
<evidence type="ECO:0000313" key="3">
    <source>
        <dbReference type="Proteomes" id="UP000032141"/>
    </source>
</evidence>
<reference evidence="2" key="1">
    <citation type="journal article" date="2014" name="Genome Biol.">
        <title>Transcriptome and methylome profiling reveals relics of genome dominance in the mesopolyploid Brassica oleracea.</title>
        <authorList>
            <person name="Parkin I.A."/>
            <person name="Koh C."/>
            <person name="Tang H."/>
            <person name="Robinson S.J."/>
            <person name="Kagale S."/>
            <person name="Clarke W.E."/>
            <person name="Town C.D."/>
            <person name="Nixon J."/>
            <person name="Krishnakumar V."/>
            <person name="Bidwell S.L."/>
            <person name="Denoeud F."/>
            <person name="Belcram H."/>
            <person name="Links M.G."/>
            <person name="Just J."/>
            <person name="Clarke C."/>
            <person name="Bender T."/>
            <person name="Huebert T."/>
            <person name="Mason A.S."/>
            <person name="Pires J.C."/>
            <person name="Barker G."/>
            <person name="Moore J."/>
            <person name="Walley P.G."/>
            <person name="Manoli S."/>
            <person name="Batley J."/>
            <person name="Edwards D."/>
            <person name="Nelson M.N."/>
            <person name="Wang X."/>
            <person name="Paterson A.H."/>
            <person name="King G."/>
            <person name="Bancroft I."/>
            <person name="Chalhoub B."/>
            <person name="Sharpe A.G."/>
        </authorList>
    </citation>
    <scope>NUCLEOTIDE SEQUENCE [LARGE SCALE GENOMIC DNA]</scope>
    <source>
        <strain evidence="2">cv. TO1000</strain>
    </source>
</reference>
<dbReference type="Proteomes" id="UP000032141">
    <property type="component" value="Unassembled WGS sequence"/>
</dbReference>
<sequence>MVVAKTLTQSSCNSQSMGSRHYYNYHCFSMLYLLKYVLLICFSTMFFFLECL</sequence>
<feature type="transmembrane region" description="Helical" evidence="1">
    <location>
        <begin position="23"/>
        <end position="49"/>
    </location>
</feature>
<keyword evidence="1" id="KW-1133">Transmembrane helix</keyword>
<keyword evidence="3" id="KW-1185">Reference proteome</keyword>
<dbReference type="HOGENOM" id="CLU_3090055_0_0_1"/>
<evidence type="ECO:0000313" key="2">
    <source>
        <dbReference type="EnsemblPlants" id="Bo11595s010.1"/>
    </source>
</evidence>
<keyword evidence="1" id="KW-0472">Membrane</keyword>
<keyword evidence="1" id="KW-0812">Transmembrane</keyword>
<accession>A0A0D2ZZ67</accession>
<dbReference type="EnsemblPlants" id="Bo11595s010.1">
    <property type="protein sequence ID" value="Bo11595s010.1"/>
    <property type="gene ID" value="Bo11595s010"/>
</dbReference>
<protein>
    <submittedName>
        <fullName evidence="2">Uncharacterized protein</fullName>
    </submittedName>
</protein>
<organism evidence="2 3">
    <name type="scientific">Brassica oleracea var. oleracea</name>
    <dbReference type="NCBI Taxonomy" id="109376"/>
    <lineage>
        <taxon>Eukaryota</taxon>
        <taxon>Viridiplantae</taxon>
        <taxon>Streptophyta</taxon>
        <taxon>Embryophyta</taxon>
        <taxon>Tracheophyta</taxon>
        <taxon>Spermatophyta</taxon>
        <taxon>Magnoliopsida</taxon>
        <taxon>eudicotyledons</taxon>
        <taxon>Gunneridae</taxon>
        <taxon>Pentapetalae</taxon>
        <taxon>rosids</taxon>
        <taxon>malvids</taxon>
        <taxon>Brassicales</taxon>
        <taxon>Brassicaceae</taxon>
        <taxon>Brassiceae</taxon>
        <taxon>Brassica</taxon>
    </lineage>
</organism>
<name>A0A0D2ZZ67_BRAOL</name>
<dbReference type="Gramene" id="Bo11595s010.1">
    <property type="protein sequence ID" value="Bo11595s010.1"/>
    <property type="gene ID" value="Bo11595s010"/>
</dbReference>
<proteinExistence type="predicted"/>